<dbReference type="AlphaFoldDB" id="A0A9P7UB65"/>
<protein>
    <submittedName>
        <fullName evidence="1">Uncharacterized protein</fullName>
    </submittedName>
</protein>
<organism evidence="1 2">
    <name type="scientific">Colletotrichum scovillei</name>
    <dbReference type="NCBI Taxonomy" id="1209932"/>
    <lineage>
        <taxon>Eukaryota</taxon>
        <taxon>Fungi</taxon>
        <taxon>Dikarya</taxon>
        <taxon>Ascomycota</taxon>
        <taxon>Pezizomycotina</taxon>
        <taxon>Sordariomycetes</taxon>
        <taxon>Hypocreomycetidae</taxon>
        <taxon>Glomerellales</taxon>
        <taxon>Glomerellaceae</taxon>
        <taxon>Colletotrichum</taxon>
        <taxon>Colletotrichum acutatum species complex</taxon>
    </lineage>
</organism>
<comment type="caution">
    <text evidence="1">The sequence shown here is derived from an EMBL/GenBank/DDBJ whole genome shotgun (WGS) entry which is preliminary data.</text>
</comment>
<dbReference type="Proteomes" id="UP000699042">
    <property type="component" value="Unassembled WGS sequence"/>
</dbReference>
<name>A0A9P7UB65_9PEZI</name>
<sequence length="93" mass="10129">MYSRGYLVEWSFLSASRCWHLGRSAARMYLVQRDDTQVPLCNCEGESRMEGATCPDRDSRLSASAVASVCATCVVRHPLRGSDGTNISAANLG</sequence>
<evidence type="ECO:0000313" key="2">
    <source>
        <dbReference type="Proteomes" id="UP000699042"/>
    </source>
</evidence>
<gene>
    <name evidence="1" type="ORF">JMJ77_011319</name>
</gene>
<evidence type="ECO:0000313" key="1">
    <source>
        <dbReference type="EMBL" id="KAG7047981.1"/>
    </source>
</evidence>
<proteinExistence type="predicted"/>
<accession>A0A9P7UB65</accession>
<reference evidence="1" key="1">
    <citation type="submission" date="2021-05" db="EMBL/GenBank/DDBJ databases">
        <title>Comparative genomics of three Colletotrichum scovillei strains and genetic complementation revealed genes involved fungal growth and virulence on chili pepper.</title>
        <authorList>
            <person name="Hsieh D.-K."/>
            <person name="Chuang S.-C."/>
            <person name="Chen C.-Y."/>
            <person name="Chao Y.-T."/>
            <person name="Lu M.-Y.J."/>
            <person name="Lee M.-H."/>
            <person name="Shih M.-C."/>
        </authorList>
    </citation>
    <scope>NUCLEOTIDE SEQUENCE</scope>
    <source>
        <strain evidence="1">Coll-153</strain>
    </source>
</reference>
<dbReference type="EMBL" id="JAESDN010000007">
    <property type="protein sequence ID" value="KAG7047981.1"/>
    <property type="molecule type" value="Genomic_DNA"/>
</dbReference>
<keyword evidence="2" id="KW-1185">Reference proteome</keyword>